<dbReference type="STRING" id="1801.BRW64_17305"/>
<feature type="coiled-coil region" evidence="1">
    <location>
        <begin position="6"/>
        <end position="40"/>
    </location>
</feature>
<keyword evidence="4" id="KW-0540">Nuclease</keyword>
<dbReference type="GO" id="GO:0004519">
    <property type="term" value="F:endonuclease activity"/>
    <property type="evidence" value="ECO:0007669"/>
    <property type="project" value="UniProtKB-KW"/>
</dbReference>
<dbReference type="EMBL" id="PDCR01000009">
    <property type="protein sequence ID" value="PEG54872.1"/>
    <property type="molecule type" value="Genomic_DNA"/>
</dbReference>
<evidence type="ECO:0000259" key="2">
    <source>
        <dbReference type="SMART" id="SM00507"/>
    </source>
</evidence>
<evidence type="ECO:0000313" key="6">
    <source>
        <dbReference type="Proteomes" id="UP000220340"/>
    </source>
</evidence>
<proteinExistence type="predicted"/>
<protein>
    <submittedName>
        <fullName evidence="4">HNH endonuclease</fullName>
    </submittedName>
</protein>
<reference evidence="4 6" key="2">
    <citation type="submission" date="2017-10" db="EMBL/GenBank/DDBJ databases">
        <title>The new phylogeny of genus Mycobacterium.</title>
        <authorList>
            <person name="Tortoli E."/>
            <person name="Trovato A."/>
            <person name="Cirillo D.M."/>
        </authorList>
    </citation>
    <scope>NUCLEOTIDE SEQUENCE [LARGE SCALE GENOMIC DNA]</scope>
    <source>
        <strain evidence="4 6">IP141170001</strain>
    </source>
</reference>
<dbReference type="Proteomes" id="UP000191039">
    <property type="component" value="Unassembled WGS sequence"/>
</dbReference>
<accession>A0A1Q4HAV3</accession>
<comment type="caution">
    <text evidence="4">The sequence shown here is derived from an EMBL/GenBank/DDBJ whole genome shotgun (WGS) entry which is preliminary data.</text>
</comment>
<dbReference type="Proteomes" id="UP000220340">
    <property type="component" value="Unassembled WGS sequence"/>
</dbReference>
<keyword evidence="4" id="KW-0378">Hydrolase</keyword>
<gene>
    <name evidence="3" type="ORF">BV510_10030</name>
    <name evidence="4" type="ORF">CRI78_08475</name>
</gene>
<keyword evidence="4" id="KW-0255">Endonuclease</keyword>
<dbReference type="RefSeq" id="WP_073857502.1">
    <property type="nucleotide sequence ID" value="NZ_BAAATC010000019.1"/>
</dbReference>
<dbReference type="EMBL" id="MIJD01000082">
    <property type="protein sequence ID" value="OPE54498.1"/>
    <property type="molecule type" value="Genomic_DNA"/>
</dbReference>
<evidence type="ECO:0000313" key="4">
    <source>
        <dbReference type="EMBL" id="PEG54872.1"/>
    </source>
</evidence>
<name>A0A1Q4HAV3_9MYCO</name>
<feature type="domain" description="HNH nuclease" evidence="2">
    <location>
        <begin position="312"/>
        <end position="362"/>
    </location>
</feature>
<evidence type="ECO:0000313" key="5">
    <source>
        <dbReference type="Proteomes" id="UP000191039"/>
    </source>
</evidence>
<evidence type="ECO:0000313" key="3">
    <source>
        <dbReference type="EMBL" id="OPE54498.1"/>
    </source>
</evidence>
<keyword evidence="6" id="KW-1185">Reference proteome</keyword>
<reference evidence="3 5" key="1">
    <citation type="submission" date="2016-09" db="EMBL/GenBank/DDBJ databases">
        <title>genome sequences of unsequenced Mycobacteria.</title>
        <authorList>
            <person name="Greninger A.L."/>
            <person name="Jerome K.R."/>
            <person name="Mcnair B."/>
            <person name="Wallis C."/>
            <person name="Fang F."/>
        </authorList>
    </citation>
    <scope>NUCLEOTIDE SEQUENCE [LARGE SCALE GENOMIC DNA]</scope>
    <source>
        <strain evidence="3 5">BM1</strain>
    </source>
</reference>
<dbReference type="InterPro" id="IPR003615">
    <property type="entry name" value="HNH_nuc"/>
</dbReference>
<dbReference type="OrthoDB" id="5241234at2"/>
<keyword evidence="1" id="KW-0175">Coiled coil</keyword>
<dbReference type="SMART" id="SM00507">
    <property type="entry name" value="HNHc"/>
    <property type="match status" value="1"/>
</dbReference>
<dbReference type="AlphaFoldDB" id="A0A1Q4HAV3"/>
<sequence length="420" mass="45502">MFDTTADGLHAREAVLRDRIAELERQKAAAAAQQALATAEWDAVRRQIEAESGVPAARRGRGMASEVALARRDSPSKGDQHLGFAKALVKDMPHTLAALEAGVLSEWRATIIVRESACLTVEDRRRLDHRLCADPAALDGLGNKRIAADAKSIAYELDPQAVVDRAVKAPQDRTVSIRPAPESMTYVTALLPMAQGVSVYASLKREADINPDGRSRGQTMADTLVERVTGRPADVPVPVTVNVVLSDEALLAGADAAATVEDYGPVPAEVARQMISDAIDEQGRVALRRLYAAPDSGALIAMESRSRAFPRGLARFIRLRDRTCRTPYCDASIRHIDHARPHTRQGPTSARNGRGCCEHCNYVKEQPGWQVRTVFDPGGRHVAEHTTPTGATYRSIAPPIAGGLRILTRDVHVVTIHRAA</sequence>
<organism evidence="4 6">
    <name type="scientific">Mycolicibacterium diernhoferi</name>
    <dbReference type="NCBI Taxonomy" id="1801"/>
    <lineage>
        <taxon>Bacteria</taxon>
        <taxon>Bacillati</taxon>
        <taxon>Actinomycetota</taxon>
        <taxon>Actinomycetes</taxon>
        <taxon>Mycobacteriales</taxon>
        <taxon>Mycobacteriaceae</taxon>
        <taxon>Mycolicibacterium</taxon>
    </lineage>
</organism>
<evidence type="ECO:0000256" key="1">
    <source>
        <dbReference type="SAM" id="Coils"/>
    </source>
</evidence>
<dbReference type="CDD" id="cd00085">
    <property type="entry name" value="HNHc"/>
    <property type="match status" value="1"/>
</dbReference>